<dbReference type="EMBL" id="BPLR01019220">
    <property type="protein sequence ID" value="GIZ05138.1"/>
    <property type="molecule type" value="Genomic_DNA"/>
</dbReference>
<dbReference type="Proteomes" id="UP001054945">
    <property type="component" value="Unassembled WGS sequence"/>
</dbReference>
<sequence length="109" mass="11907">MAGTTCVAAYKSAPVTDGPKKYRLPFYRPSASVDTANSFLLGALFWRFSMGAGSALDTLSGAIPLITWWEEETVPPLCVTSGAGSCQKPRNRFAEMSKKPTYTKRYRSS</sequence>
<evidence type="ECO:0000313" key="2">
    <source>
        <dbReference type="Proteomes" id="UP001054945"/>
    </source>
</evidence>
<protein>
    <submittedName>
        <fullName evidence="1">Uncharacterized protein</fullName>
    </submittedName>
</protein>
<organism evidence="1 2">
    <name type="scientific">Caerostris extrusa</name>
    <name type="common">Bark spider</name>
    <name type="synonym">Caerostris bankana</name>
    <dbReference type="NCBI Taxonomy" id="172846"/>
    <lineage>
        <taxon>Eukaryota</taxon>
        <taxon>Metazoa</taxon>
        <taxon>Ecdysozoa</taxon>
        <taxon>Arthropoda</taxon>
        <taxon>Chelicerata</taxon>
        <taxon>Arachnida</taxon>
        <taxon>Araneae</taxon>
        <taxon>Araneomorphae</taxon>
        <taxon>Entelegynae</taxon>
        <taxon>Araneoidea</taxon>
        <taxon>Araneidae</taxon>
        <taxon>Caerostris</taxon>
    </lineage>
</organism>
<comment type="caution">
    <text evidence="1">The sequence shown here is derived from an EMBL/GenBank/DDBJ whole genome shotgun (WGS) entry which is preliminary data.</text>
</comment>
<proteinExistence type="predicted"/>
<dbReference type="AlphaFoldDB" id="A0AAV4YDR8"/>
<name>A0AAV4YDR8_CAEEX</name>
<evidence type="ECO:0000313" key="1">
    <source>
        <dbReference type="EMBL" id="GIZ05138.1"/>
    </source>
</evidence>
<reference evidence="1 2" key="1">
    <citation type="submission" date="2021-06" db="EMBL/GenBank/DDBJ databases">
        <title>Caerostris extrusa draft genome.</title>
        <authorList>
            <person name="Kono N."/>
            <person name="Arakawa K."/>
        </authorList>
    </citation>
    <scope>NUCLEOTIDE SEQUENCE [LARGE SCALE GENOMIC DNA]</scope>
</reference>
<gene>
    <name evidence="1" type="ORF">CEXT_437851</name>
</gene>
<keyword evidence="2" id="KW-1185">Reference proteome</keyword>
<accession>A0AAV4YDR8</accession>